<dbReference type="OrthoDB" id="345512at2"/>
<organism evidence="1 2">
    <name type="scientific">Leptospira ilyithenensis</name>
    <dbReference type="NCBI Taxonomy" id="2484901"/>
    <lineage>
        <taxon>Bacteria</taxon>
        <taxon>Pseudomonadati</taxon>
        <taxon>Spirochaetota</taxon>
        <taxon>Spirochaetia</taxon>
        <taxon>Leptospirales</taxon>
        <taxon>Leptospiraceae</taxon>
        <taxon>Leptospira</taxon>
    </lineage>
</organism>
<reference evidence="1" key="1">
    <citation type="journal article" date="2019" name="PLoS Negl. Trop. Dis.">
        <title>Revisiting the worldwide diversity of Leptospira species in the environment.</title>
        <authorList>
            <person name="Vincent A.T."/>
            <person name="Schiettekatte O."/>
            <person name="Bourhy P."/>
            <person name="Veyrier F.J."/>
            <person name="Picardeau M."/>
        </authorList>
    </citation>
    <scope>NUCLEOTIDE SEQUENCE [LARGE SCALE GENOMIC DNA]</scope>
    <source>
        <strain evidence="1">201400974</strain>
    </source>
</reference>
<accession>A0A4R9LSZ2</accession>
<protein>
    <submittedName>
        <fullName evidence="1">Uncharacterized protein</fullName>
    </submittedName>
</protein>
<dbReference type="EMBL" id="RQHV01000002">
    <property type="protein sequence ID" value="TGN14583.1"/>
    <property type="molecule type" value="Genomic_DNA"/>
</dbReference>
<evidence type="ECO:0000313" key="1">
    <source>
        <dbReference type="EMBL" id="TGN14583.1"/>
    </source>
</evidence>
<proteinExistence type="predicted"/>
<evidence type="ECO:0000313" key="2">
    <source>
        <dbReference type="Proteomes" id="UP000298264"/>
    </source>
</evidence>
<dbReference type="RefSeq" id="WP_135762533.1">
    <property type="nucleotide sequence ID" value="NZ_RQHV01000002.1"/>
</dbReference>
<sequence>MLQKYRLCFLIFILSGPSFYCGEEGEVKGKERNQTQTQFLILISAFRAEGNCIKTTKQSSVEIVTCSRKQRGICNINLSLVTQSEVTFLLNETKKISDRTTDCQESILQSGLLFLKPTTQEEESSIKNLISYQTIDSCETSGFSLSLASQRLATYEELVFMDSSGGRIGLAAAKISANGFLPKVNRDFANSCLEKEFTAEERELFGLVRNGTVILEIEKR</sequence>
<comment type="caution">
    <text evidence="1">The sequence shown here is derived from an EMBL/GenBank/DDBJ whole genome shotgun (WGS) entry which is preliminary data.</text>
</comment>
<dbReference type="Proteomes" id="UP000298264">
    <property type="component" value="Unassembled WGS sequence"/>
</dbReference>
<name>A0A4R9LSZ2_9LEPT</name>
<keyword evidence="2" id="KW-1185">Reference proteome</keyword>
<dbReference type="AlphaFoldDB" id="A0A4R9LSZ2"/>
<gene>
    <name evidence="1" type="ORF">EHS11_00915</name>
</gene>